<dbReference type="PANTHER" id="PTHR43162:SF1">
    <property type="entry name" value="PRESTALK A DIFFERENTIATION PROTEIN A"/>
    <property type="match status" value="1"/>
</dbReference>
<dbReference type="EMBL" id="CP012673">
    <property type="protein sequence ID" value="AUX43468.1"/>
    <property type="molecule type" value="Genomic_DNA"/>
</dbReference>
<dbReference type="Proteomes" id="UP000238348">
    <property type="component" value="Chromosome"/>
</dbReference>
<protein>
    <submittedName>
        <fullName evidence="2">NmrA family transcriptional regulator</fullName>
    </submittedName>
</protein>
<evidence type="ECO:0000313" key="2">
    <source>
        <dbReference type="EMBL" id="AUX43468.1"/>
    </source>
</evidence>
<dbReference type="RefSeq" id="WP_104982140.1">
    <property type="nucleotide sequence ID" value="NZ_CP012673.1"/>
</dbReference>
<dbReference type="AlphaFoldDB" id="A0A2L0EVZ1"/>
<proteinExistence type="predicted"/>
<gene>
    <name evidence="2" type="primary">nmrA</name>
    <name evidence="2" type="ORF">SOCE26_049170</name>
</gene>
<dbReference type="InterPro" id="IPR051604">
    <property type="entry name" value="Ergot_Alk_Oxidoreductase"/>
</dbReference>
<dbReference type="SUPFAM" id="SSF51735">
    <property type="entry name" value="NAD(P)-binding Rossmann-fold domains"/>
    <property type="match status" value="1"/>
</dbReference>
<feature type="domain" description="NmrA-like" evidence="1">
    <location>
        <begin position="3"/>
        <end position="248"/>
    </location>
</feature>
<dbReference type="Gene3D" id="3.40.50.720">
    <property type="entry name" value="NAD(P)-binding Rossmann-like Domain"/>
    <property type="match status" value="1"/>
</dbReference>
<dbReference type="InterPro" id="IPR036291">
    <property type="entry name" value="NAD(P)-bd_dom_sf"/>
</dbReference>
<evidence type="ECO:0000259" key="1">
    <source>
        <dbReference type="Pfam" id="PF05368"/>
    </source>
</evidence>
<dbReference type="Pfam" id="PF05368">
    <property type="entry name" value="NmrA"/>
    <property type="match status" value="1"/>
</dbReference>
<accession>A0A2L0EVZ1</accession>
<organism evidence="2 3">
    <name type="scientific">Sorangium cellulosum</name>
    <name type="common">Polyangium cellulosum</name>
    <dbReference type="NCBI Taxonomy" id="56"/>
    <lineage>
        <taxon>Bacteria</taxon>
        <taxon>Pseudomonadati</taxon>
        <taxon>Myxococcota</taxon>
        <taxon>Polyangia</taxon>
        <taxon>Polyangiales</taxon>
        <taxon>Polyangiaceae</taxon>
        <taxon>Sorangium</taxon>
    </lineage>
</organism>
<evidence type="ECO:0000313" key="3">
    <source>
        <dbReference type="Proteomes" id="UP000238348"/>
    </source>
</evidence>
<dbReference type="InterPro" id="IPR008030">
    <property type="entry name" value="NmrA-like"/>
</dbReference>
<name>A0A2L0EVZ1_SORCE</name>
<dbReference type="Gene3D" id="3.90.25.10">
    <property type="entry name" value="UDP-galactose 4-epimerase, domain 1"/>
    <property type="match status" value="1"/>
</dbReference>
<dbReference type="PANTHER" id="PTHR43162">
    <property type="match status" value="1"/>
</dbReference>
<reference evidence="2 3" key="1">
    <citation type="submission" date="2015-09" db="EMBL/GenBank/DDBJ databases">
        <title>Sorangium comparison.</title>
        <authorList>
            <person name="Zaburannyi N."/>
            <person name="Bunk B."/>
            <person name="Overmann J."/>
            <person name="Mueller R."/>
        </authorList>
    </citation>
    <scope>NUCLEOTIDE SEQUENCE [LARGE SCALE GENOMIC DNA]</scope>
    <source>
        <strain evidence="2 3">So ce26</strain>
    </source>
</reference>
<sequence length="288" mass="29999">MFAVAGVTGNTGSVVARELLAAGQAVRVIVRDAAKGEAWKARGADVAVAQLDDAVALARALDGVKGAYLLSPPSVTSSDPLTESRSQVDAMARAVAASAVPHVVFLSSIAAHHPDRTGPILTVHYAEQKLSAAARDVTFVRPSYFLENWRSAFAAVKGDGVLPSFLQPGRAFPMVATEDIGRVAAERLLAGPAGRQVVELTGPEDYTPEAIARALGNALLGREAHVVPLPVEQAEPILTSLGVSPAMAALYREMYTSFHTGHVDFERRGGAVVRGKVGAEAAFAAMAA</sequence>
<dbReference type="OrthoDB" id="319724at2"/>